<feature type="transmembrane region" description="Helical" evidence="5">
    <location>
        <begin position="287"/>
        <end position="306"/>
    </location>
</feature>
<feature type="transmembrane region" description="Helical" evidence="5">
    <location>
        <begin position="117"/>
        <end position="140"/>
    </location>
</feature>
<evidence type="ECO:0000313" key="7">
    <source>
        <dbReference type="EMBL" id="MBB2995870.1"/>
    </source>
</evidence>
<dbReference type="InterPro" id="IPR020846">
    <property type="entry name" value="MFS_dom"/>
</dbReference>
<dbReference type="EMBL" id="JACHVS010000001">
    <property type="protein sequence ID" value="MBB2995870.1"/>
    <property type="molecule type" value="Genomic_DNA"/>
</dbReference>
<evidence type="ECO:0000259" key="6">
    <source>
        <dbReference type="PROSITE" id="PS50850"/>
    </source>
</evidence>
<evidence type="ECO:0000256" key="3">
    <source>
        <dbReference type="ARBA" id="ARBA00022989"/>
    </source>
</evidence>
<evidence type="ECO:0000256" key="5">
    <source>
        <dbReference type="SAM" id="Phobius"/>
    </source>
</evidence>
<feature type="transmembrane region" description="Helical" evidence="5">
    <location>
        <begin position="152"/>
        <end position="175"/>
    </location>
</feature>
<keyword evidence="2 5" id="KW-0812">Transmembrane</keyword>
<dbReference type="Proteomes" id="UP000523000">
    <property type="component" value="Unassembled WGS sequence"/>
</dbReference>
<dbReference type="PANTHER" id="PTHR23531:SF1">
    <property type="entry name" value="QUINOLENE RESISTANCE PROTEIN NORA"/>
    <property type="match status" value="1"/>
</dbReference>
<dbReference type="PANTHER" id="PTHR23531">
    <property type="entry name" value="QUINOLENE RESISTANCE PROTEIN NORA"/>
    <property type="match status" value="1"/>
</dbReference>
<dbReference type="Gene3D" id="1.20.1250.20">
    <property type="entry name" value="MFS general substrate transporter like domains"/>
    <property type="match status" value="2"/>
</dbReference>
<comment type="caution">
    <text evidence="7">The sequence shown here is derived from an EMBL/GenBank/DDBJ whole genome shotgun (WGS) entry which is preliminary data.</text>
</comment>
<feature type="transmembrane region" description="Helical" evidence="5">
    <location>
        <begin position="61"/>
        <end position="80"/>
    </location>
</feature>
<proteinExistence type="predicted"/>
<reference evidence="7 8" key="1">
    <citation type="submission" date="2020-08" db="EMBL/GenBank/DDBJ databases">
        <title>Sequencing the genomes of 1000 actinobacteria strains.</title>
        <authorList>
            <person name="Klenk H.-P."/>
        </authorList>
    </citation>
    <scope>NUCLEOTIDE SEQUENCE [LARGE SCALE GENOMIC DNA]</scope>
    <source>
        <strain evidence="7 8">DSM 22826</strain>
    </source>
</reference>
<evidence type="ECO:0000256" key="2">
    <source>
        <dbReference type="ARBA" id="ARBA00022692"/>
    </source>
</evidence>
<dbReference type="Pfam" id="PF07690">
    <property type="entry name" value="MFS_1"/>
    <property type="match status" value="1"/>
</dbReference>
<dbReference type="CDD" id="cd17489">
    <property type="entry name" value="MFS_YfcJ_like"/>
    <property type="match status" value="1"/>
</dbReference>
<dbReference type="InterPro" id="IPR036259">
    <property type="entry name" value="MFS_trans_sf"/>
</dbReference>
<feature type="transmembrane region" description="Helical" evidence="5">
    <location>
        <begin position="257"/>
        <end position="275"/>
    </location>
</feature>
<gene>
    <name evidence="7" type="ORF">E9229_002061</name>
</gene>
<feature type="transmembrane region" description="Helical" evidence="5">
    <location>
        <begin position="27"/>
        <end position="49"/>
    </location>
</feature>
<organism evidence="7 8">
    <name type="scientific">Paeniglutamicibacter cryotolerans</name>
    <dbReference type="NCBI Taxonomy" id="670079"/>
    <lineage>
        <taxon>Bacteria</taxon>
        <taxon>Bacillati</taxon>
        <taxon>Actinomycetota</taxon>
        <taxon>Actinomycetes</taxon>
        <taxon>Micrococcales</taxon>
        <taxon>Micrococcaceae</taxon>
        <taxon>Paeniglutamicibacter</taxon>
    </lineage>
</organism>
<evidence type="ECO:0000256" key="4">
    <source>
        <dbReference type="ARBA" id="ARBA00023136"/>
    </source>
</evidence>
<keyword evidence="4 5" id="KW-0472">Membrane</keyword>
<protein>
    <submittedName>
        <fullName evidence="7">MFS family permease</fullName>
    </submittedName>
</protein>
<dbReference type="InterPro" id="IPR011701">
    <property type="entry name" value="MFS"/>
</dbReference>
<keyword evidence="8" id="KW-1185">Reference proteome</keyword>
<dbReference type="PROSITE" id="PS50850">
    <property type="entry name" value="MFS"/>
    <property type="match status" value="1"/>
</dbReference>
<dbReference type="GO" id="GO:0005886">
    <property type="term" value="C:plasma membrane"/>
    <property type="evidence" value="ECO:0007669"/>
    <property type="project" value="UniProtKB-SubCell"/>
</dbReference>
<dbReference type="GO" id="GO:0022857">
    <property type="term" value="F:transmembrane transporter activity"/>
    <property type="evidence" value="ECO:0007669"/>
    <property type="project" value="InterPro"/>
</dbReference>
<feature type="transmembrane region" description="Helical" evidence="5">
    <location>
        <begin position="381"/>
        <end position="398"/>
    </location>
</feature>
<feature type="transmembrane region" description="Helical" evidence="5">
    <location>
        <begin position="312"/>
        <end position="332"/>
    </location>
</feature>
<dbReference type="InterPro" id="IPR052714">
    <property type="entry name" value="MFS_Exporter"/>
</dbReference>
<sequence length="413" mass="42815">MNNTPSEATAEALAGSPGPTRLWTRDFILACISNIFMFFNVHLFLATFATYAMGRFLVGDALGGASASIFIIGALAARLTAGPLMARFNLKALAVIGFAAFAMIPPFYPMIESIGPLLALRVVHGMTFGVASSVIATLAVSRIPGHRLGEGTAYYASSTLLGVAAGPFVGLLLLGGFSFDTVVWVAVASSLAGLLLILPVAVPDLRPAAGNTAAPARGWSRLLEPTALPMALIGALFTLGYAGIVTFMGSFAAERSLGSAASFFFLAYAVAVLISRPVTGPLMDRRGYNVVMIPAFVFFAGGLLLLSQSQAAPLLFAAALLIGLGQGNLLSAGQTIAISRVPRNKLGMGTSTFFLGIDLGMGLGPVLIGVVVQFAGIGATYGYLGIYALVLLGIYWWVQGRRLSPAAQGPLTN</sequence>
<feature type="transmembrane region" description="Helical" evidence="5">
    <location>
        <begin position="92"/>
        <end position="111"/>
    </location>
</feature>
<evidence type="ECO:0000313" key="8">
    <source>
        <dbReference type="Proteomes" id="UP000523000"/>
    </source>
</evidence>
<accession>A0A839QJ52</accession>
<feature type="transmembrane region" description="Helical" evidence="5">
    <location>
        <begin position="353"/>
        <end position="375"/>
    </location>
</feature>
<dbReference type="RefSeq" id="WP_183511061.1">
    <property type="nucleotide sequence ID" value="NZ_BAABGK010000042.1"/>
</dbReference>
<dbReference type="AlphaFoldDB" id="A0A839QJ52"/>
<keyword evidence="3 5" id="KW-1133">Transmembrane helix</keyword>
<name>A0A839QJ52_9MICC</name>
<comment type="subcellular location">
    <subcellularLocation>
        <location evidence="1">Cell membrane</location>
        <topology evidence="1">Multi-pass membrane protein</topology>
    </subcellularLocation>
</comment>
<feature type="domain" description="Major facilitator superfamily (MFS) profile" evidence="6">
    <location>
        <begin position="26"/>
        <end position="403"/>
    </location>
</feature>
<dbReference type="SUPFAM" id="SSF103473">
    <property type="entry name" value="MFS general substrate transporter"/>
    <property type="match status" value="1"/>
</dbReference>
<feature type="transmembrane region" description="Helical" evidence="5">
    <location>
        <begin position="181"/>
        <end position="202"/>
    </location>
</feature>
<evidence type="ECO:0000256" key="1">
    <source>
        <dbReference type="ARBA" id="ARBA00004651"/>
    </source>
</evidence>
<feature type="transmembrane region" description="Helical" evidence="5">
    <location>
        <begin position="227"/>
        <end position="251"/>
    </location>
</feature>